<evidence type="ECO:0000313" key="2">
    <source>
        <dbReference type="EMBL" id="MBJ7544056.1"/>
    </source>
</evidence>
<dbReference type="EMBL" id="JAEMUK010000026">
    <property type="protein sequence ID" value="MBJ7544056.1"/>
    <property type="molecule type" value="Genomic_DNA"/>
</dbReference>
<dbReference type="RefSeq" id="WP_037241648.1">
    <property type="nucleotide sequence ID" value="NZ_JAEMUK010000026.1"/>
</dbReference>
<protein>
    <submittedName>
        <fullName evidence="2">Uncharacterized protein</fullName>
    </submittedName>
</protein>
<accession>A0A8I1GHC2</accession>
<evidence type="ECO:0000313" key="3">
    <source>
        <dbReference type="Proteomes" id="UP000623250"/>
    </source>
</evidence>
<proteinExistence type="predicted"/>
<keyword evidence="3" id="KW-1185">Reference proteome</keyword>
<evidence type="ECO:0000256" key="1">
    <source>
        <dbReference type="SAM" id="Phobius"/>
    </source>
</evidence>
<name>A0A8I1GHC2_9HYPH</name>
<keyword evidence="1" id="KW-0812">Transmembrane</keyword>
<dbReference type="Proteomes" id="UP000623250">
    <property type="component" value="Unassembled WGS sequence"/>
</dbReference>
<organism evidence="2 3">
    <name type="scientific">Rhodomicrobium udaipurense</name>
    <dbReference type="NCBI Taxonomy" id="1202716"/>
    <lineage>
        <taxon>Bacteria</taxon>
        <taxon>Pseudomonadati</taxon>
        <taxon>Pseudomonadota</taxon>
        <taxon>Alphaproteobacteria</taxon>
        <taxon>Hyphomicrobiales</taxon>
        <taxon>Hyphomicrobiaceae</taxon>
        <taxon>Rhodomicrobium</taxon>
    </lineage>
</organism>
<gene>
    <name evidence="2" type="ORF">JDN41_10865</name>
</gene>
<comment type="caution">
    <text evidence="2">The sequence shown here is derived from an EMBL/GenBank/DDBJ whole genome shotgun (WGS) entry which is preliminary data.</text>
</comment>
<sequence length="64" mass="6860">MGHTPPLPVNPVVGAKRGLKIRPLAVRAAAFWARGLHRVNETLLRIAIVCIGLALTVALFVKPV</sequence>
<feature type="transmembrane region" description="Helical" evidence="1">
    <location>
        <begin position="42"/>
        <end position="61"/>
    </location>
</feature>
<keyword evidence="1" id="KW-0472">Membrane</keyword>
<reference evidence="2 3" key="1">
    <citation type="submission" date="2020-12" db="EMBL/GenBank/DDBJ databases">
        <title>Revised draft genomes of Rhodomicrobium vannielii ATCC 17100 and Rhodomicrobium udaipurense JA643.</title>
        <authorList>
            <person name="Conners E.M."/>
            <person name="Davenport E.J."/>
            <person name="Bose A."/>
        </authorList>
    </citation>
    <scope>NUCLEOTIDE SEQUENCE [LARGE SCALE GENOMIC DNA]</scope>
    <source>
        <strain evidence="2 3">JA643</strain>
    </source>
</reference>
<keyword evidence="1" id="KW-1133">Transmembrane helix</keyword>
<dbReference type="AlphaFoldDB" id="A0A8I1GHC2"/>